<dbReference type="PANTHER" id="PTHR46532">
    <property type="entry name" value="MALE FERTILITY FACTOR KL5"/>
    <property type="match status" value="1"/>
</dbReference>
<evidence type="ECO:0000256" key="1">
    <source>
        <dbReference type="SAM" id="Coils"/>
    </source>
</evidence>
<dbReference type="EMBL" id="FR936342">
    <property type="protein sequence ID" value="CDQ98289.1"/>
    <property type="molecule type" value="Genomic_DNA"/>
</dbReference>
<dbReference type="GO" id="GO:0051959">
    <property type="term" value="F:dynein light intermediate chain binding"/>
    <property type="evidence" value="ECO:0007669"/>
    <property type="project" value="InterPro"/>
</dbReference>
<feature type="coiled-coil region" evidence="1">
    <location>
        <begin position="163"/>
        <end position="190"/>
    </location>
</feature>
<dbReference type="GO" id="GO:0045505">
    <property type="term" value="F:dynein intermediate chain binding"/>
    <property type="evidence" value="ECO:0007669"/>
    <property type="project" value="InterPro"/>
</dbReference>
<organism evidence="2 3">
    <name type="scientific">Oncorhynchus mykiss</name>
    <name type="common">Rainbow trout</name>
    <name type="synonym">Salmo gairdneri</name>
    <dbReference type="NCBI Taxonomy" id="8022"/>
    <lineage>
        <taxon>Eukaryota</taxon>
        <taxon>Metazoa</taxon>
        <taxon>Chordata</taxon>
        <taxon>Craniata</taxon>
        <taxon>Vertebrata</taxon>
        <taxon>Euteleostomi</taxon>
        <taxon>Actinopterygii</taxon>
        <taxon>Neopterygii</taxon>
        <taxon>Teleostei</taxon>
        <taxon>Protacanthopterygii</taxon>
        <taxon>Salmoniformes</taxon>
        <taxon>Salmonidae</taxon>
        <taxon>Salmoninae</taxon>
        <taxon>Oncorhynchus</taxon>
    </lineage>
</organism>
<gene>
    <name evidence="2" type="ORF">GSONMT00034488001</name>
</gene>
<protein>
    <submittedName>
        <fullName evidence="2">Uncharacterized protein</fullName>
    </submittedName>
</protein>
<dbReference type="GO" id="GO:0007018">
    <property type="term" value="P:microtubule-based movement"/>
    <property type="evidence" value="ECO:0007669"/>
    <property type="project" value="InterPro"/>
</dbReference>
<dbReference type="AlphaFoldDB" id="A0A060Z9C8"/>
<dbReference type="STRING" id="8022.A0A060Z9C8"/>
<dbReference type="GO" id="GO:0005858">
    <property type="term" value="C:axonemal dynein complex"/>
    <property type="evidence" value="ECO:0007669"/>
    <property type="project" value="TreeGrafter"/>
</dbReference>
<dbReference type="PANTHER" id="PTHR46532:SF15">
    <property type="entry name" value="CYTOPLASMIC DYNEIN 2 HEAVY CHAIN 1"/>
    <property type="match status" value="1"/>
</dbReference>
<sequence>MDLLVEKQLSSVQDWERNFKALKARGKESERLPSLEKVDCITVNCEPVKAVIDDLIQRLFDTLLMSLRKSIQGHTLDIDSFVTGAMETLSSRPESIDEIGEANARHSQIQARKPDILLQFQAAQEKNRLLRAVAGGGLDSLSSLRAKWDKLEMMMESHQLMIKEQVEVMRSNAESRVQAYRLELDRFRARWDQLKPRDEVIETGDQAALLASVQTIRDKRQEFQELEVTRTRLL</sequence>
<dbReference type="PaxDb" id="8022-A0A060Z9C8"/>
<name>A0A060Z9C8_ONCMY</name>
<reference evidence="2" key="1">
    <citation type="journal article" date="2014" name="Nat. Commun.">
        <title>The rainbow trout genome provides novel insights into evolution after whole-genome duplication in vertebrates.</title>
        <authorList>
            <person name="Berthelot C."/>
            <person name="Brunet F."/>
            <person name="Chalopin D."/>
            <person name="Juanchich A."/>
            <person name="Bernard M."/>
            <person name="Noel B."/>
            <person name="Bento P."/>
            <person name="Da Silva C."/>
            <person name="Labadie K."/>
            <person name="Alberti A."/>
            <person name="Aury J.M."/>
            <person name="Louis A."/>
            <person name="Dehais P."/>
            <person name="Bardou P."/>
            <person name="Montfort J."/>
            <person name="Klopp C."/>
            <person name="Cabau C."/>
            <person name="Gaspin C."/>
            <person name="Thorgaard G.H."/>
            <person name="Boussaha M."/>
            <person name="Quillet E."/>
            <person name="Guyomard R."/>
            <person name="Galiana D."/>
            <person name="Bobe J."/>
            <person name="Volff J.N."/>
            <person name="Genet C."/>
            <person name="Wincker P."/>
            <person name="Jaillon O."/>
            <person name="Roest Crollius H."/>
            <person name="Guiguen Y."/>
        </authorList>
    </citation>
    <scope>NUCLEOTIDE SEQUENCE [LARGE SCALE GENOMIC DNA]</scope>
</reference>
<evidence type="ECO:0000313" key="2">
    <source>
        <dbReference type="EMBL" id="CDQ98289.1"/>
    </source>
</evidence>
<reference evidence="2" key="2">
    <citation type="submission" date="2014-03" db="EMBL/GenBank/DDBJ databases">
        <authorList>
            <person name="Genoscope - CEA"/>
        </authorList>
    </citation>
    <scope>NUCLEOTIDE SEQUENCE</scope>
</reference>
<evidence type="ECO:0000313" key="3">
    <source>
        <dbReference type="Proteomes" id="UP000193380"/>
    </source>
</evidence>
<accession>A0A060Z9C8</accession>
<proteinExistence type="predicted"/>
<dbReference type="InterPro" id="IPR026983">
    <property type="entry name" value="DHC"/>
</dbReference>
<keyword evidence="1" id="KW-0175">Coiled coil</keyword>
<dbReference type="Proteomes" id="UP000193380">
    <property type="component" value="Unassembled WGS sequence"/>
</dbReference>